<gene>
    <name evidence="2" type="ORF">N7U62_01320</name>
</gene>
<proteinExistence type="predicted"/>
<dbReference type="InterPro" id="IPR013022">
    <property type="entry name" value="Xyl_isomerase-like_TIM-brl"/>
</dbReference>
<evidence type="ECO:0000313" key="2">
    <source>
        <dbReference type="EMBL" id="MCV9385279.1"/>
    </source>
</evidence>
<dbReference type="Proteomes" id="UP001300692">
    <property type="component" value="Unassembled WGS sequence"/>
</dbReference>
<dbReference type="SUPFAM" id="SSF51658">
    <property type="entry name" value="Xylose isomerase-like"/>
    <property type="match status" value="1"/>
</dbReference>
<name>A0ABT3CP30_9BACT</name>
<keyword evidence="3" id="KW-1185">Reference proteome</keyword>
<accession>A0ABT3CP30</accession>
<dbReference type="PROSITE" id="PS51257">
    <property type="entry name" value="PROKAR_LIPOPROTEIN"/>
    <property type="match status" value="1"/>
</dbReference>
<organism evidence="2 3">
    <name type="scientific">Reichenbachiella ulvae</name>
    <dbReference type="NCBI Taxonomy" id="2980104"/>
    <lineage>
        <taxon>Bacteria</taxon>
        <taxon>Pseudomonadati</taxon>
        <taxon>Bacteroidota</taxon>
        <taxon>Cytophagia</taxon>
        <taxon>Cytophagales</taxon>
        <taxon>Reichenbachiellaceae</taxon>
        <taxon>Reichenbachiella</taxon>
    </lineage>
</organism>
<reference evidence="2 3" key="1">
    <citation type="submission" date="2022-10" db="EMBL/GenBank/DDBJ databases">
        <title>Comparative genomics and taxonomic characterization of three novel marine species of genus Reichenbachiella exhibiting antioxidant and polysaccharide degradation activities.</title>
        <authorList>
            <person name="Muhammad N."/>
            <person name="Lee Y.-J."/>
            <person name="Ko J."/>
            <person name="Kim S.-G."/>
        </authorList>
    </citation>
    <scope>NUCLEOTIDE SEQUENCE [LARGE SCALE GENOMIC DNA]</scope>
    <source>
        <strain evidence="2 3">ABR2-5</strain>
    </source>
</reference>
<feature type="domain" description="Xylose isomerase-like TIM barrel" evidence="1">
    <location>
        <begin position="144"/>
        <end position="273"/>
    </location>
</feature>
<dbReference type="InterPro" id="IPR036237">
    <property type="entry name" value="Xyl_isomerase-like_sf"/>
</dbReference>
<evidence type="ECO:0000259" key="1">
    <source>
        <dbReference type="Pfam" id="PF01261"/>
    </source>
</evidence>
<dbReference type="Pfam" id="PF01261">
    <property type="entry name" value="AP_endonuc_2"/>
    <property type="match status" value="1"/>
</dbReference>
<evidence type="ECO:0000313" key="3">
    <source>
        <dbReference type="Proteomes" id="UP001300692"/>
    </source>
</evidence>
<protein>
    <submittedName>
        <fullName evidence="2">Sugar phosphate isomerase/epimerase</fullName>
    </submittedName>
</protein>
<comment type="caution">
    <text evidence="2">The sequence shown here is derived from an EMBL/GenBank/DDBJ whole genome shotgun (WGS) entry which is preliminary data.</text>
</comment>
<keyword evidence="2" id="KW-0413">Isomerase</keyword>
<sequence>MILKVLTFKNFIVLIGISLATYGCKTRLSWDQPKSKHWQLNSYNFGGLELLSAADQVDLLRSSGYDGIVLRVARPENFEMLPEFLAYADTFDDFAVDAAFVRYNFNDSIESRERWRVVVDQIADKQIQLWVIFGKKEVGFGDDFVEAKLREILEYAKPRGVEVILYPHSDCYFESAEEALPLVERINDSQLNLAFHLYHEVRAHNGARIDQVLDRIQHRLGAVTLAGTDSVADYRSSLTRDSTTIKALGQGTFDVDLLLIEIQKIGYSGNIALMNFGIKQAPAVYLKNNSKIMKEYMD</sequence>
<dbReference type="EMBL" id="JAOYOD010000001">
    <property type="protein sequence ID" value="MCV9385279.1"/>
    <property type="molecule type" value="Genomic_DNA"/>
</dbReference>
<dbReference type="Gene3D" id="3.20.20.150">
    <property type="entry name" value="Divalent-metal-dependent TIM barrel enzymes"/>
    <property type="match status" value="1"/>
</dbReference>
<dbReference type="GO" id="GO:0016853">
    <property type="term" value="F:isomerase activity"/>
    <property type="evidence" value="ECO:0007669"/>
    <property type="project" value="UniProtKB-KW"/>
</dbReference>
<dbReference type="RefSeq" id="WP_264136071.1">
    <property type="nucleotide sequence ID" value="NZ_JAOYOD010000001.1"/>
</dbReference>